<protein>
    <submittedName>
        <fullName evidence="4">Transposase</fullName>
    </submittedName>
</protein>
<evidence type="ECO:0000256" key="1">
    <source>
        <dbReference type="SAM" id="MobiDB-lite"/>
    </source>
</evidence>
<dbReference type="WBParaSite" id="HPLM_0001090601-mRNA-1">
    <property type="protein sequence ID" value="HPLM_0001090601-mRNA-1"/>
    <property type="gene ID" value="HPLM_0001090601"/>
</dbReference>
<dbReference type="Proteomes" id="UP000268014">
    <property type="component" value="Unassembled WGS sequence"/>
</dbReference>
<evidence type="ECO:0000313" key="4">
    <source>
        <dbReference type="WBParaSite" id="HPLM_0001090601-mRNA-1"/>
    </source>
</evidence>
<name>A0A0N4WIV0_HAEPC</name>
<dbReference type="EMBL" id="UZAF01017419">
    <property type="protein sequence ID" value="VDO41465.1"/>
    <property type="molecule type" value="Genomic_DNA"/>
</dbReference>
<evidence type="ECO:0000313" key="2">
    <source>
        <dbReference type="EMBL" id="VDO41465.1"/>
    </source>
</evidence>
<feature type="region of interest" description="Disordered" evidence="1">
    <location>
        <begin position="1"/>
        <end position="21"/>
    </location>
</feature>
<accession>A0A0N4WIV0</accession>
<keyword evidence="3" id="KW-1185">Reference proteome</keyword>
<reference evidence="2 3" key="2">
    <citation type="submission" date="2018-11" db="EMBL/GenBank/DDBJ databases">
        <authorList>
            <consortium name="Pathogen Informatics"/>
        </authorList>
    </citation>
    <scope>NUCLEOTIDE SEQUENCE [LARGE SCALE GENOMIC DNA]</scope>
    <source>
        <strain evidence="2 3">MHpl1</strain>
    </source>
</reference>
<organism evidence="4">
    <name type="scientific">Haemonchus placei</name>
    <name type="common">Barber's pole worm</name>
    <dbReference type="NCBI Taxonomy" id="6290"/>
    <lineage>
        <taxon>Eukaryota</taxon>
        <taxon>Metazoa</taxon>
        <taxon>Ecdysozoa</taxon>
        <taxon>Nematoda</taxon>
        <taxon>Chromadorea</taxon>
        <taxon>Rhabditida</taxon>
        <taxon>Rhabditina</taxon>
        <taxon>Rhabditomorpha</taxon>
        <taxon>Strongyloidea</taxon>
        <taxon>Trichostrongylidae</taxon>
        <taxon>Haemonchus</taxon>
    </lineage>
</organism>
<dbReference type="AlphaFoldDB" id="A0A0N4WIV0"/>
<proteinExistence type="predicted"/>
<sequence>MYDGFPSDHTPRPAANEKPVYNAFEDDGIPGLLTAMNSSGLRSDRHLLKGQIAGAGRHSDRDDLRTKSARTR</sequence>
<gene>
    <name evidence="2" type="ORF">HPLM_LOCUS10898</name>
</gene>
<evidence type="ECO:0000313" key="3">
    <source>
        <dbReference type="Proteomes" id="UP000268014"/>
    </source>
</evidence>
<feature type="compositionally biased region" description="Basic and acidic residues" evidence="1">
    <location>
        <begin position="57"/>
        <end position="66"/>
    </location>
</feature>
<feature type="region of interest" description="Disordered" evidence="1">
    <location>
        <begin position="48"/>
        <end position="72"/>
    </location>
</feature>
<reference evidence="4" key="1">
    <citation type="submission" date="2017-02" db="UniProtKB">
        <authorList>
            <consortium name="WormBaseParasite"/>
        </authorList>
    </citation>
    <scope>IDENTIFICATION</scope>
</reference>